<comment type="caution">
    <text evidence="2">The sequence shown here is derived from an EMBL/GenBank/DDBJ whole genome shotgun (WGS) entry which is preliminary data.</text>
</comment>
<sequence>MNGANDVVIENLNERMEMLIDEMANTRSARLLQLLNNYPIIPVRAHLRPFRQYWLNIFCGLCFPIGIFFYFRIWMFRIRLAKDMERVIKTDEEVLQVLGSINE</sequence>
<dbReference type="AlphaFoldDB" id="J9C1J8"/>
<keyword evidence="1" id="KW-0472">Membrane</keyword>
<accession>J9C1J8</accession>
<dbReference type="EMBL" id="AMCI01006818">
    <property type="protein sequence ID" value="EJW93690.1"/>
    <property type="molecule type" value="Genomic_DNA"/>
</dbReference>
<gene>
    <name evidence="2" type="ORF">EVA_18204</name>
</gene>
<proteinExistence type="predicted"/>
<feature type="transmembrane region" description="Helical" evidence="1">
    <location>
        <begin position="53"/>
        <end position="74"/>
    </location>
</feature>
<evidence type="ECO:0000313" key="2">
    <source>
        <dbReference type="EMBL" id="EJW93690.1"/>
    </source>
</evidence>
<organism evidence="2">
    <name type="scientific">gut metagenome</name>
    <dbReference type="NCBI Taxonomy" id="749906"/>
    <lineage>
        <taxon>unclassified sequences</taxon>
        <taxon>metagenomes</taxon>
        <taxon>organismal metagenomes</taxon>
    </lineage>
</organism>
<name>J9C1J8_9ZZZZ</name>
<evidence type="ECO:0000256" key="1">
    <source>
        <dbReference type="SAM" id="Phobius"/>
    </source>
</evidence>
<protein>
    <submittedName>
        <fullName evidence="2">Uncharacterized protein</fullName>
    </submittedName>
</protein>
<keyword evidence="1" id="KW-1133">Transmembrane helix</keyword>
<keyword evidence="1" id="KW-0812">Transmembrane</keyword>
<reference evidence="2" key="1">
    <citation type="journal article" date="2012" name="PLoS ONE">
        <title>Gene sets for utilization of primary and secondary nutrition supplies in the distal gut of endangered iberian lynx.</title>
        <authorList>
            <person name="Alcaide M."/>
            <person name="Messina E."/>
            <person name="Richter M."/>
            <person name="Bargiela R."/>
            <person name="Peplies J."/>
            <person name="Huws S.A."/>
            <person name="Newbold C.J."/>
            <person name="Golyshin P.N."/>
            <person name="Simon M.A."/>
            <person name="Lopez G."/>
            <person name="Yakimov M.M."/>
            <person name="Ferrer M."/>
        </authorList>
    </citation>
    <scope>NUCLEOTIDE SEQUENCE</scope>
</reference>